<feature type="domain" description="Major facilitator superfamily (MFS) profile" evidence="11">
    <location>
        <begin position="24"/>
        <end position="480"/>
    </location>
</feature>
<evidence type="ECO:0000256" key="9">
    <source>
        <dbReference type="SAM" id="MobiDB-lite"/>
    </source>
</evidence>
<comment type="subcellular location">
    <subcellularLocation>
        <location evidence="1">Membrane</location>
        <topology evidence="1">Multi-pass membrane protein</topology>
    </subcellularLocation>
</comment>
<dbReference type="InterPro" id="IPR005828">
    <property type="entry name" value="MFS_sugar_transport-like"/>
</dbReference>
<name>A0A0D1Z170_9PEZI</name>
<dbReference type="GeneID" id="27310379"/>
<dbReference type="InterPro" id="IPR050360">
    <property type="entry name" value="MFS_Sugar_Transporters"/>
</dbReference>
<evidence type="ECO:0000256" key="4">
    <source>
        <dbReference type="ARBA" id="ARBA00022692"/>
    </source>
</evidence>
<proteinExistence type="inferred from homology"/>
<evidence type="ECO:0000256" key="8">
    <source>
        <dbReference type="SAM" id="Coils"/>
    </source>
</evidence>
<accession>A0A0D1Z170</accession>
<evidence type="ECO:0000259" key="11">
    <source>
        <dbReference type="PROSITE" id="PS50850"/>
    </source>
</evidence>
<organism evidence="12 13">
    <name type="scientific">Verruconis gallopava</name>
    <dbReference type="NCBI Taxonomy" id="253628"/>
    <lineage>
        <taxon>Eukaryota</taxon>
        <taxon>Fungi</taxon>
        <taxon>Dikarya</taxon>
        <taxon>Ascomycota</taxon>
        <taxon>Pezizomycotina</taxon>
        <taxon>Dothideomycetes</taxon>
        <taxon>Pleosporomycetidae</taxon>
        <taxon>Venturiales</taxon>
        <taxon>Sympoventuriaceae</taxon>
        <taxon>Verruconis</taxon>
    </lineage>
</organism>
<feature type="compositionally biased region" description="Basic and acidic residues" evidence="9">
    <location>
        <begin position="511"/>
        <end position="527"/>
    </location>
</feature>
<feature type="transmembrane region" description="Helical" evidence="10">
    <location>
        <begin position="316"/>
        <end position="333"/>
    </location>
</feature>
<dbReference type="Pfam" id="PF00083">
    <property type="entry name" value="Sugar_tr"/>
    <property type="match status" value="1"/>
</dbReference>
<dbReference type="RefSeq" id="XP_016216576.1">
    <property type="nucleotide sequence ID" value="XM_016355440.1"/>
</dbReference>
<dbReference type="SUPFAM" id="SSF103473">
    <property type="entry name" value="MFS general substrate transporter"/>
    <property type="match status" value="1"/>
</dbReference>
<dbReference type="Gene3D" id="1.20.1250.20">
    <property type="entry name" value="MFS general substrate transporter like domains"/>
    <property type="match status" value="1"/>
</dbReference>
<dbReference type="OrthoDB" id="6612291at2759"/>
<dbReference type="PROSITE" id="PS00217">
    <property type="entry name" value="SUGAR_TRANSPORT_2"/>
    <property type="match status" value="1"/>
</dbReference>
<feature type="transmembrane region" description="Helical" evidence="10">
    <location>
        <begin position="345"/>
        <end position="366"/>
    </location>
</feature>
<protein>
    <recommendedName>
        <fullName evidence="11">Major facilitator superfamily (MFS) profile domain-containing protein</fullName>
    </recommendedName>
</protein>
<gene>
    <name evidence="12" type="ORF">PV09_02406</name>
</gene>
<dbReference type="PANTHER" id="PTHR48022:SF46">
    <property type="entry name" value="SUGAR TRANSPORTER, PUTATIVE (AFU_ORTHOLOGUE AFUA_1G11830)-RELATED"/>
    <property type="match status" value="1"/>
</dbReference>
<dbReference type="PANTHER" id="PTHR48022">
    <property type="entry name" value="PLASTIDIC GLUCOSE TRANSPORTER 4"/>
    <property type="match status" value="1"/>
</dbReference>
<keyword evidence="4 10" id="KW-0812">Transmembrane</keyword>
<evidence type="ECO:0000256" key="5">
    <source>
        <dbReference type="ARBA" id="ARBA00022989"/>
    </source>
</evidence>
<evidence type="ECO:0000256" key="10">
    <source>
        <dbReference type="SAM" id="Phobius"/>
    </source>
</evidence>
<feature type="transmembrane region" description="Helical" evidence="10">
    <location>
        <begin position="20"/>
        <end position="37"/>
    </location>
</feature>
<dbReference type="InterPro" id="IPR005829">
    <property type="entry name" value="Sugar_transporter_CS"/>
</dbReference>
<dbReference type="PRINTS" id="PR00171">
    <property type="entry name" value="SUGRTRNSPORT"/>
</dbReference>
<feature type="transmembrane region" description="Helical" evidence="10">
    <location>
        <begin position="123"/>
        <end position="147"/>
    </location>
</feature>
<sequence>MSDIEASGPAKWRMSRKRLYNWYAALCAASCMVLYGYDASTFNAISGSKHWDAYFNHIKSDPSKSNLYASLNTAYYVGAIATGWFAGGPIADFFGRRVGMVIGAALVCVATFMQAFAPRGNLGVFIGGRVIVGMGQGVCLTAGPAYINEITPADIRGKVMSFWQMNYSVGSFIAYWVGYACSKHTKSLGEWDWKMVVIFQLLVPLFIVCVIMTLPETPRWYIQRGNRIDKARATLRRVRDTEEEIEAELMAIREAIEFEKEAISGNYWALFKDRSIRKRLLIAFALNAGQQVTGQGSLNTYSTIVYSKVFKNANTIFLINALNATLAILFTLNATWTVDRFGRKFLFIIGGLGMGVCMLIVATVYTQTPAVPGSRTATLPDGVKSEGVGAAIVFLFFLFAFFYKPSWGATTWIWTSEVFSMNVRTQAIGMASQIQNVANLICQQFFPTFLNHKGFYAFYMFAGINFLLVVFVFFVVPETKGVPLEEIDTLFGGANHVDKGADLIVESRRNTVTDGKTEQEKIERAPETLEITPTKL</sequence>
<evidence type="ECO:0000256" key="6">
    <source>
        <dbReference type="ARBA" id="ARBA00023136"/>
    </source>
</evidence>
<dbReference type="GO" id="GO:0005351">
    <property type="term" value="F:carbohydrate:proton symporter activity"/>
    <property type="evidence" value="ECO:0007669"/>
    <property type="project" value="TreeGrafter"/>
</dbReference>
<evidence type="ECO:0000313" key="13">
    <source>
        <dbReference type="Proteomes" id="UP000053259"/>
    </source>
</evidence>
<dbReference type="Proteomes" id="UP000053259">
    <property type="component" value="Unassembled WGS sequence"/>
</dbReference>
<dbReference type="GO" id="GO:0016020">
    <property type="term" value="C:membrane"/>
    <property type="evidence" value="ECO:0007669"/>
    <property type="project" value="UniProtKB-SubCell"/>
</dbReference>
<dbReference type="VEuPathDB" id="FungiDB:PV09_02406"/>
<feature type="transmembrane region" description="Helical" evidence="10">
    <location>
        <begin position="159"/>
        <end position="177"/>
    </location>
</feature>
<keyword evidence="8" id="KW-0175">Coiled coil</keyword>
<feature type="transmembrane region" description="Helical" evidence="10">
    <location>
        <begin position="456"/>
        <end position="476"/>
    </location>
</feature>
<keyword evidence="13" id="KW-1185">Reference proteome</keyword>
<keyword evidence="5 10" id="KW-1133">Transmembrane helix</keyword>
<comment type="similarity">
    <text evidence="2 7">Belongs to the major facilitator superfamily. Sugar transporter (TC 2.A.1.1) family.</text>
</comment>
<dbReference type="PROSITE" id="PS00216">
    <property type="entry name" value="SUGAR_TRANSPORT_1"/>
    <property type="match status" value="1"/>
</dbReference>
<feature type="region of interest" description="Disordered" evidence="9">
    <location>
        <begin position="511"/>
        <end position="536"/>
    </location>
</feature>
<evidence type="ECO:0000313" key="12">
    <source>
        <dbReference type="EMBL" id="KIW06707.1"/>
    </source>
</evidence>
<evidence type="ECO:0000256" key="1">
    <source>
        <dbReference type="ARBA" id="ARBA00004141"/>
    </source>
</evidence>
<keyword evidence="6 10" id="KW-0472">Membrane</keyword>
<reference evidence="12 13" key="1">
    <citation type="submission" date="2015-01" db="EMBL/GenBank/DDBJ databases">
        <title>The Genome Sequence of Ochroconis gallopava CBS43764.</title>
        <authorList>
            <consortium name="The Broad Institute Genomics Platform"/>
            <person name="Cuomo C."/>
            <person name="de Hoog S."/>
            <person name="Gorbushina A."/>
            <person name="Stielow B."/>
            <person name="Teixiera M."/>
            <person name="Abouelleil A."/>
            <person name="Chapman S.B."/>
            <person name="Priest M."/>
            <person name="Young S.K."/>
            <person name="Wortman J."/>
            <person name="Nusbaum C."/>
            <person name="Birren B."/>
        </authorList>
    </citation>
    <scope>NUCLEOTIDE SEQUENCE [LARGE SCALE GENOMIC DNA]</scope>
    <source>
        <strain evidence="12 13">CBS 43764</strain>
    </source>
</reference>
<feature type="transmembrane region" description="Helical" evidence="10">
    <location>
        <begin position="67"/>
        <end position="86"/>
    </location>
</feature>
<dbReference type="HOGENOM" id="CLU_001265_30_13_1"/>
<dbReference type="PROSITE" id="PS50850">
    <property type="entry name" value="MFS"/>
    <property type="match status" value="1"/>
</dbReference>
<dbReference type="InterPro" id="IPR020846">
    <property type="entry name" value="MFS_dom"/>
</dbReference>
<dbReference type="EMBL" id="KN847534">
    <property type="protein sequence ID" value="KIW06707.1"/>
    <property type="molecule type" value="Genomic_DNA"/>
</dbReference>
<dbReference type="NCBIfam" id="TIGR00879">
    <property type="entry name" value="SP"/>
    <property type="match status" value="1"/>
</dbReference>
<evidence type="ECO:0000256" key="7">
    <source>
        <dbReference type="RuleBase" id="RU003346"/>
    </source>
</evidence>
<dbReference type="InParanoid" id="A0A0D1Z170"/>
<dbReference type="AlphaFoldDB" id="A0A0D1Z170"/>
<feature type="transmembrane region" description="Helical" evidence="10">
    <location>
        <begin position="98"/>
        <end position="117"/>
    </location>
</feature>
<evidence type="ECO:0000256" key="3">
    <source>
        <dbReference type="ARBA" id="ARBA00022448"/>
    </source>
</evidence>
<dbReference type="FunFam" id="1.20.1250.20:FF:000134">
    <property type="entry name" value="MFS sugar transporter protein"/>
    <property type="match status" value="1"/>
</dbReference>
<dbReference type="InterPro" id="IPR003663">
    <property type="entry name" value="Sugar/inositol_transpt"/>
</dbReference>
<keyword evidence="3 7" id="KW-0813">Transport</keyword>
<feature type="coiled-coil region" evidence="8">
    <location>
        <begin position="228"/>
        <end position="262"/>
    </location>
</feature>
<feature type="transmembrane region" description="Helical" evidence="10">
    <location>
        <begin position="387"/>
        <end position="403"/>
    </location>
</feature>
<dbReference type="InterPro" id="IPR036259">
    <property type="entry name" value="MFS_trans_sf"/>
</dbReference>
<evidence type="ECO:0000256" key="2">
    <source>
        <dbReference type="ARBA" id="ARBA00010992"/>
    </source>
</evidence>
<feature type="transmembrane region" description="Helical" evidence="10">
    <location>
        <begin position="197"/>
        <end position="214"/>
    </location>
</feature>